<dbReference type="EMBL" id="NJHN03000126">
    <property type="protein sequence ID" value="KAH9412917.1"/>
    <property type="molecule type" value="Genomic_DNA"/>
</dbReference>
<reference evidence="1 2" key="2">
    <citation type="journal article" date="2022" name="Mol. Biol. Evol.">
        <title>Comparative Genomics Reveals Insights into the Divergent Evolution of Astigmatic Mites and Household Pest Adaptations.</title>
        <authorList>
            <person name="Xiong Q."/>
            <person name="Wan A.T."/>
            <person name="Liu X."/>
            <person name="Fung C.S."/>
            <person name="Xiao X."/>
            <person name="Malainual N."/>
            <person name="Hou J."/>
            <person name="Wang L."/>
            <person name="Wang M."/>
            <person name="Yang K.Y."/>
            <person name="Cui Y."/>
            <person name="Leung E.L."/>
            <person name="Nong W."/>
            <person name="Shin S.K."/>
            <person name="Au S.W."/>
            <person name="Jeong K.Y."/>
            <person name="Chew F.T."/>
            <person name="Hui J.H."/>
            <person name="Leung T.F."/>
            <person name="Tungtrongchitr A."/>
            <person name="Zhong N."/>
            <person name="Liu Z."/>
            <person name="Tsui S.K."/>
        </authorList>
    </citation>
    <scope>NUCLEOTIDE SEQUENCE [LARGE SCALE GENOMIC DNA]</scope>
    <source>
        <strain evidence="1">Derp</strain>
    </source>
</reference>
<reference evidence="1 2" key="1">
    <citation type="journal article" date="2018" name="J. Allergy Clin. Immunol.">
        <title>High-quality assembly of Dermatophagoides pteronyssinus genome and transcriptome reveals a wide range of novel allergens.</title>
        <authorList>
            <person name="Liu X.Y."/>
            <person name="Yang K.Y."/>
            <person name="Wang M.Q."/>
            <person name="Kwok J.S."/>
            <person name="Zeng X."/>
            <person name="Yang Z."/>
            <person name="Xiao X.J."/>
            <person name="Lau C.P."/>
            <person name="Li Y."/>
            <person name="Huang Z.M."/>
            <person name="Ba J.G."/>
            <person name="Yim A.K."/>
            <person name="Ouyang C.Y."/>
            <person name="Ngai S.M."/>
            <person name="Chan T.F."/>
            <person name="Leung E.L."/>
            <person name="Liu L."/>
            <person name="Liu Z.G."/>
            <person name="Tsui S.K."/>
        </authorList>
    </citation>
    <scope>NUCLEOTIDE SEQUENCE [LARGE SCALE GENOMIC DNA]</scope>
    <source>
        <strain evidence="1">Derp</strain>
    </source>
</reference>
<protein>
    <submittedName>
        <fullName evidence="1">Uncharacterized protein</fullName>
    </submittedName>
</protein>
<organism evidence="1 2">
    <name type="scientific">Dermatophagoides pteronyssinus</name>
    <name type="common">European house dust mite</name>
    <dbReference type="NCBI Taxonomy" id="6956"/>
    <lineage>
        <taxon>Eukaryota</taxon>
        <taxon>Metazoa</taxon>
        <taxon>Ecdysozoa</taxon>
        <taxon>Arthropoda</taxon>
        <taxon>Chelicerata</taxon>
        <taxon>Arachnida</taxon>
        <taxon>Acari</taxon>
        <taxon>Acariformes</taxon>
        <taxon>Sarcoptiformes</taxon>
        <taxon>Astigmata</taxon>
        <taxon>Psoroptidia</taxon>
        <taxon>Analgoidea</taxon>
        <taxon>Pyroglyphidae</taxon>
        <taxon>Dermatophagoidinae</taxon>
        <taxon>Dermatophagoides</taxon>
    </lineage>
</organism>
<accession>A0ABQ8IRV3</accession>
<gene>
    <name evidence="1" type="ORF">DERP_013226</name>
</gene>
<dbReference type="Proteomes" id="UP000887458">
    <property type="component" value="Unassembled WGS sequence"/>
</dbReference>
<name>A0ABQ8IRV3_DERPT</name>
<proteinExistence type="predicted"/>
<evidence type="ECO:0000313" key="2">
    <source>
        <dbReference type="Proteomes" id="UP000887458"/>
    </source>
</evidence>
<comment type="caution">
    <text evidence="1">The sequence shown here is derived from an EMBL/GenBank/DDBJ whole genome shotgun (WGS) entry which is preliminary data.</text>
</comment>
<keyword evidence="2" id="KW-1185">Reference proteome</keyword>
<sequence>MDQNCGYYPDDNNNGVLVHTNNKTEIVISGLLFPIINQLEYFLPNSNSIVDNGIDPVTIYICGCIVQHILFTYFKDCS</sequence>
<evidence type="ECO:0000313" key="1">
    <source>
        <dbReference type="EMBL" id="KAH9412917.1"/>
    </source>
</evidence>